<dbReference type="PANTHER" id="PTHR33164:SF89">
    <property type="entry name" value="MARR FAMILY REGULATORY PROTEIN"/>
    <property type="match status" value="1"/>
</dbReference>
<dbReference type="Pfam" id="PF01047">
    <property type="entry name" value="MarR"/>
    <property type="match status" value="1"/>
</dbReference>
<dbReference type="Gene3D" id="1.10.10.10">
    <property type="entry name" value="Winged helix-like DNA-binding domain superfamily/Winged helix DNA-binding domain"/>
    <property type="match status" value="1"/>
</dbReference>
<evidence type="ECO:0000313" key="2">
    <source>
        <dbReference type="EMBL" id="MBH0778874.1"/>
    </source>
</evidence>
<dbReference type="InterPro" id="IPR036388">
    <property type="entry name" value="WH-like_DNA-bd_sf"/>
</dbReference>
<comment type="caution">
    <text evidence="2">The sequence shown here is derived from an EMBL/GenBank/DDBJ whole genome shotgun (WGS) entry which is preliminary data.</text>
</comment>
<dbReference type="GO" id="GO:0003700">
    <property type="term" value="F:DNA-binding transcription factor activity"/>
    <property type="evidence" value="ECO:0007669"/>
    <property type="project" value="InterPro"/>
</dbReference>
<organism evidence="2 3">
    <name type="scientific">Nocardia bovistercoris</name>
    <dbReference type="NCBI Taxonomy" id="2785916"/>
    <lineage>
        <taxon>Bacteria</taxon>
        <taxon>Bacillati</taxon>
        <taxon>Actinomycetota</taxon>
        <taxon>Actinomycetes</taxon>
        <taxon>Mycobacteriales</taxon>
        <taxon>Nocardiaceae</taxon>
        <taxon>Nocardia</taxon>
    </lineage>
</organism>
<dbReference type="SMART" id="SM00347">
    <property type="entry name" value="HTH_MARR"/>
    <property type="match status" value="1"/>
</dbReference>
<evidence type="ECO:0000313" key="3">
    <source>
        <dbReference type="Proteomes" id="UP000655751"/>
    </source>
</evidence>
<protein>
    <submittedName>
        <fullName evidence="2">Winged helix-turn-helix transcriptional regulator</fullName>
    </submittedName>
</protein>
<evidence type="ECO:0000259" key="1">
    <source>
        <dbReference type="PROSITE" id="PS50995"/>
    </source>
</evidence>
<dbReference type="PROSITE" id="PS50995">
    <property type="entry name" value="HTH_MARR_2"/>
    <property type="match status" value="1"/>
</dbReference>
<keyword evidence="3" id="KW-1185">Reference proteome</keyword>
<proteinExistence type="predicted"/>
<name>A0A931ICG6_9NOCA</name>
<accession>A0A931ICG6</accession>
<gene>
    <name evidence="2" type="ORF">IT779_21580</name>
</gene>
<dbReference type="SUPFAM" id="SSF46785">
    <property type="entry name" value="Winged helix' DNA-binding domain"/>
    <property type="match status" value="1"/>
</dbReference>
<dbReference type="InterPro" id="IPR000835">
    <property type="entry name" value="HTH_MarR-typ"/>
</dbReference>
<reference evidence="2" key="1">
    <citation type="submission" date="2020-11" db="EMBL/GenBank/DDBJ databases">
        <title>Nocardia NEAU-351.nov., a novel actinomycete isolated from the cow dung.</title>
        <authorList>
            <person name="Zhang X."/>
        </authorList>
    </citation>
    <scope>NUCLEOTIDE SEQUENCE</scope>
    <source>
        <strain evidence="2">NEAU-351</strain>
    </source>
</reference>
<dbReference type="PANTHER" id="PTHR33164">
    <property type="entry name" value="TRANSCRIPTIONAL REGULATOR, MARR FAMILY"/>
    <property type="match status" value="1"/>
</dbReference>
<dbReference type="Proteomes" id="UP000655751">
    <property type="component" value="Unassembled WGS sequence"/>
</dbReference>
<dbReference type="GO" id="GO:0006950">
    <property type="term" value="P:response to stress"/>
    <property type="evidence" value="ECO:0007669"/>
    <property type="project" value="TreeGrafter"/>
</dbReference>
<dbReference type="AlphaFoldDB" id="A0A931ICG6"/>
<dbReference type="EMBL" id="JADMLG010000008">
    <property type="protein sequence ID" value="MBH0778874.1"/>
    <property type="molecule type" value="Genomic_DNA"/>
</dbReference>
<dbReference type="PRINTS" id="PR00598">
    <property type="entry name" value="HTHMARR"/>
</dbReference>
<dbReference type="InterPro" id="IPR039422">
    <property type="entry name" value="MarR/SlyA-like"/>
</dbReference>
<dbReference type="InterPro" id="IPR036390">
    <property type="entry name" value="WH_DNA-bd_sf"/>
</dbReference>
<sequence>MSEDVAPNLSLPDSSTFLLGQLGYLTQGGFTERLAPVGIRPRHFGMLRLLRENDGQSQQRMAETLGIHRNVMVGLVDDLEKRGLVERRRHPSDRRAHAVYLLPAAHAVLARAQAVMEDFEEDFLTVLDASERAELRGLLQRVAFANGLRPGVHPGFASDRLDPSC</sequence>
<feature type="domain" description="HTH marR-type" evidence="1">
    <location>
        <begin position="15"/>
        <end position="144"/>
    </location>
</feature>